<dbReference type="SMR" id="A0A8I6Z2F3"/>
<reference evidence="2" key="1">
    <citation type="journal article" date="2012" name="Nature">
        <title>A physical, genetic and functional sequence assembly of the barley genome.</title>
        <authorList>
            <consortium name="The International Barley Genome Sequencing Consortium"/>
            <person name="Mayer K.F."/>
            <person name="Waugh R."/>
            <person name="Brown J.W."/>
            <person name="Schulman A."/>
            <person name="Langridge P."/>
            <person name="Platzer M."/>
            <person name="Fincher G.B."/>
            <person name="Muehlbauer G.J."/>
            <person name="Sato K."/>
            <person name="Close T.J."/>
            <person name="Wise R.P."/>
            <person name="Stein N."/>
        </authorList>
    </citation>
    <scope>NUCLEOTIDE SEQUENCE [LARGE SCALE GENOMIC DNA]</scope>
    <source>
        <strain evidence="2">cv. Morex</strain>
    </source>
</reference>
<dbReference type="Proteomes" id="UP000011116">
    <property type="component" value="Chromosome 7H"/>
</dbReference>
<keyword evidence="2" id="KW-1185">Reference proteome</keyword>
<evidence type="ECO:0000313" key="1">
    <source>
        <dbReference type="EnsemblPlants" id="HORVU.MOREX.r3.7HG0662880.1"/>
    </source>
</evidence>
<name>A0A8I6Z2F3_HORVV</name>
<dbReference type="Gramene" id="HORVU.MOREX.r3.7HG0662880.1">
    <property type="protein sequence ID" value="HORVU.MOREX.r3.7HG0662880.1"/>
    <property type="gene ID" value="HORVU.MOREX.r3.7HG0662880"/>
</dbReference>
<sequence length="152" mass="17302">MAAMLSNAARRLAGRALQPAVQRSRMVHTRPLTADERKDAVSLVAKIKTRKEELYDLIAHCERNYVVGGSTGLENGQLLEYLSHQVRPRPNDPHWRSCHRVTTFNNYVRMAGSCCISYAIMRTLIYLGEQVFPQGEQSPRSQQEQHSQHILS</sequence>
<reference evidence="1" key="3">
    <citation type="submission" date="2022-01" db="UniProtKB">
        <authorList>
            <consortium name="EnsemblPlants"/>
        </authorList>
    </citation>
    <scope>IDENTIFICATION</scope>
    <source>
        <strain evidence="1">subsp. vulgare</strain>
    </source>
</reference>
<dbReference type="Gramene" id="HORVU.MOREX.r2.7HG0549920.1">
    <property type="protein sequence ID" value="HORVU.MOREX.r2.7HG0549920.1"/>
    <property type="gene ID" value="HORVU.MOREX.r2.7HG0549920"/>
</dbReference>
<protein>
    <submittedName>
        <fullName evidence="1">Uncharacterized protein</fullName>
    </submittedName>
</protein>
<dbReference type="AlphaFoldDB" id="A0A8I6Z2F3"/>
<dbReference type="EnsemblPlants" id="HORVU.MOREX.r3.7HG0662880.1">
    <property type="protein sequence ID" value="HORVU.MOREX.r3.7HG0662880.1"/>
    <property type="gene ID" value="HORVU.MOREX.r3.7HG0662880"/>
</dbReference>
<evidence type="ECO:0000313" key="2">
    <source>
        <dbReference type="Proteomes" id="UP000011116"/>
    </source>
</evidence>
<proteinExistence type="predicted"/>
<organism evidence="1 2">
    <name type="scientific">Hordeum vulgare subsp. vulgare</name>
    <name type="common">Domesticated barley</name>
    <dbReference type="NCBI Taxonomy" id="112509"/>
    <lineage>
        <taxon>Eukaryota</taxon>
        <taxon>Viridiplantae</taxon>
        <taxon>Streptophyta</taxon>
        <taxon>Embryophyta</taxon>
        <taxon>Tracheophyta</taxon>
        <taxon>Spermatophyta</taxon>
        <taxon>Magnoliopsida</taxon>
        <taxon>Liliopsida</taxon>
        <taxon>Poales</taxon>
        <taxon>Poaceae</taxon>
        <taxon>BOP clade</taxon>
        <taxon>Pooideae</taxon>
        <taxon>Triticodae</taxon>
        <taxon>Triticeae</taxon>
        <taxon>Hordeinae</taxon>
        <taxon>Hordeum</taxon>
    </lineage>
</organism>
<accession>A0A8I6Z2F3</accession>
<reference evidence="1" key="2">
    <citation type="submission" date="2020-10" db="EMBL/GenBank/DDBJ databases">
        <authorList>
            <person name="Scholz U."/>
            <person name="Mascher M."/>
            <person name="Fiebig A."/>
        </authorList>
    </citation>
    <scope>NUCLEOTIDE SEQUENCE [LARGE SCALE GENOMIC DNA]</scope>
    <source>
        <strain evidence="1">cv. Morex</strain>
    </source>
</reference>